<evidence type="ECO:0008006" key="3">
    <source>
        <dbReference type="Google" id="ProtNLM"/>
    </source>
</evidence>
<evidence type="ECO:0000256" key="1">
    <source>
        <dbReference type="SAM" id="Coils"/>
    </source>
</evidence>
<comment type="caution">
    <text evidence="2">The sequence shown here is derived from an EMBL/GenBank/DDBJ whole genome shotgun (WGS) entry which is preliminary data.</text>
</comment>
<keyword evidence="1" id="KW-0175">Coiled coil</keyword>
<organism evidence="2">
    <name type="scientific">marine sediment metagenome</name>
    <dbReference type="NCBI Taxonomy" id="412755"/>
    <lineage>
        <taxon>unclassified sequences</taxon>
        <taxon>metagenomes</taxon>
        <taxon>ecological metagenomes</taxon>
    </lineage>
</organism>
<dbReference type="InterPro" id="IPR016866">
    <property type="entry name" value="UCP028069"/>
</dbReference>
<proteinExistence type="predicted"/>
<reference evidence="2" key="1">
    <citation type="journal article" date="2015" name="Nature">
        <title>Complex archaea that bridge the gap between prokaryotes and eukaryotes.</title>
        <authorList>
            <person name="Spang A."/>
            <person name="Saw J.H."/>
            <person name="Jorgensen S.L."/>
            <person name="Zaremba-Niedzwiedzka K."/>
            <person name="Martijn J."/>
            <person name="Lind A.E."/>
            <person name="van Eijk R."/>
            <person name="Schleper C."/>
            <person name="Guy L."/>
            <person name="Ettema T.J."/>
        </authorList>
    </citation>
    <scope>NUCLEOTIDE SEQUENCE</scope>
</reference>
<dbReference type="Pfam" id="PF11932">
    <property type="entry name" value="DUF3450"/>
    <property type="match status" value="1"/>
</dbReference>
<sequence>MKSLQYFSRSLASVPAAAVAVIFAVLSAPLSAQSLQEQFDQANNQLEQLTVANAQLRNRIALQEQLIEEMADSIEYAAMISNEETSPLNDLVERMMASMEQFIESDLPFNLEDRREEVSRIRGLVDNPDAPLSQKLILLIALYQAEGGYGRTLDTYETIMEVDGVEQEVTMTRIGRLMLAYQTEDRTTTAVWDKSTSSWLELPAGEYRSAITTATDIASSLTAPALMDIPVPAPVTAQ</sequence>
<protein>
    <recommendedName>
        <fullName evidence="3">DUF3450 domain-containing protein</fullName>
    </recommendedName>
</protein>
<dbReference type="EMBL" id="LAZR01000001">
    <property type="protein sequence ID" value="KKO12296.1"/>
    <property type="molecule type" value="Genomic_DNA"/>
</dbReference>
<gene>
    <name evidence="2" type="ORF">LCGC14_0003060</name>
</gene>
<accession>A0A0F9W4W2</accession>
<dbReference type="AlphaFoldDB" id="A0A0F9W4W2"/>
<evidence type="ECO:0000313" key="2">
    <source>
        <dbReference type="EMBL" id="KKO12296.1"/>
    </source>
</evidence>
<name>A0A0F9W4W2_9ZZZZ</name>
<feature type="coiled-coil region" evidence="1">
    <location>
        <begin position="32"/>
        <end position="73"/>
    </location>
</feature>